<feature type="compositionally biased region" description="Polar residues" evidence="7">
    <location>
        <begin position="158"/>
        <end position="184"/>
    </location>
</feature>
<dbReference type="GO" id="GO:0048513">
    <property type="term" value="P:animal organ development"/>
    <property type="evidence" value="ECO:0007669"/>
    <property type="project" value="UniProtKB-ARBA"/>
</dbReference>
<feature type="DNA-binding region" description="Homeobox" evidence="5">
    <location>
        <begin position="3"/>
        <end position="61"/>
    </location>
</feature>
<evidence type="ECO:0000256" key="5">
    <source>
        <dbReference type="PROSITE-ProRule" id="PRU00108"/>
    </source>
</evidence>
<dbReference type="GO" id="GO:0045944">
    <property type="term" value="P:positive regulation of transcription by RNA polymerase II"/>
    <property type="evidence" value="ECO:0007669"/>
    <property type="project" value="UniProtKB-ARBA"/>
</dbReference>
<evidence type="ECO:0000256" key="3">
    <source>
        <dbReference type="ARBA" id="ARBA00023155"/>
    </source>
</evidence>
<dbReference type="OrthoDB" id="6159439at2759"/>
<evidence type="ECO:0000256" key="4">
    <source>
        <dbReference type="ARBA" id="ARBA00023242"/>
    </source>
</evidence>
<accession>A0A8S3Z2T3</accession>
<dbReference type="GO" id="GO:0000978">
    <property type="term" value="F:RNA polymerase II cis-regulatory region sequence-specific DNA binding"/>
    <property type="evidence" value="ECO:0007669"/>
    <property type="project" value="TreeGrafter"/>
</dbReference>
<dbReference type="InterPro" id="IPR001356">
    <property type="entry name" value="HD"/>
</dbReference>
<comment type="subcellular location">
    <subcellularLocation>
        <location evidence="5 6">Nucleus</location>
    </subcellularLocation>
</comment>
<dbReference type="Pfam" id="PF00046">
    <property type="entry name" value="Homeodomain"/>
    <property type="match status" value="1"/>
</dbReference>
<feature type="region of interest" description="Disordered" evidence="7">
    <location>
        <begin position="115"/>
        <end position="291"/>
    </location>
</feature>
<dbReference type="CDD" id="cd00086">
    <property type="entry name" value="homeodomain"/>
    <property type="match status" value="1"/>
</dbReference>
<feature type="non-terminal residue" evidence="9">
    <location>
        <position position="1"/>
    </location>
</feature>
<dbReference type="InterPro" id="IPR017970">
    <property type="entry name" value="Homeobox_CS"/>
</dbReference>
<evidence type="ECO:0000256" key="7">
    <source>
        <dbReference type="SAM" id="MobiDB-lite"/>
    </source>
</evidence>
<dbReference type="PROSITE" id="PS00027">
    <property type="entry name" value="HOMEOBOX_1"/>
    <property type="match status" value="1"/>
</dbReference>
<feature type="compositionally biased region" description="Polar residues" evidence="7">
    <location>
        <begin position="74"/>
        <end position="89"/>
    </location>
</feature>
<sequence length="358" mass="39405">PSKRARTAYTSAQLVELEKEFHFNRYLCRPRRIEMAALLNLTERQIKIWFQNRRMKFKKEQRGKGSIDKHSTKSEGSFSGSDTENSSCHGMSGLGADRSPGIVDCVVAKAVAGNVGGNSVGGTTGDNNGDMNGLRLSPTSGPGETNHFLQARPVRGHSPNTSMNDLESACSMQAQTQLRSQSGMQHPHHEPSVLTHQQQQQQQQQNIKSESPNSGIMSPGQPNAVKLKTQQQQQQQQQSRQPQHQPPPSHGHDNHSPVPPTLNPYSHGNVHQQRHHQQQHIPNHNSGYGPLPSRHYPGGNNMLVTGSMYSDINPLDNHTNVHSSMNSHPGLSSPMNCSGSTLGYAQGTYDYIPKLTHL</sequence>
<comment type="caution">
    <text evidence="9">The sequence shown here is derived from an EMBL/GenBank/DDBJ whole genome shotgun (WGS) entry which is preliminary data.</text>
</comment>
<feature type="compositionally biased region" description="Basic and acidic residues" evidence="7">
    <location>
        <begin position="59"/>
        <end position="73"/>
    </location>
</feature>
<gene>
    <name evidence="9" type="ORF">CUNI_LOCUS8987</name>
</gene>
<protein>
    <recommendedName>
        <fullName evidence="8">Homeobox domain-containing protein</fullName>
    </recommendedName>
</protein>
<feature type="compositionally biased region" description="Low complexity" evidence="7">
    <location>
        <begin position="230"/>
        <end position="243"/>
    </location>
</feature>
<keyword evidence="2 5" id="KW-0238">DNA-binding</keyword>
<evidence type="ECO:0000256" key="6">
    <source>
        <dbReference type="RuleBase" id="RU000682"/>
    </source>
</evidence>
<name>A0A8S3Z2T3_9EUPU</name>
<dbReference type="InterPro" id="IPR020479">
    <property type="entry name" value="HD_metazoa"/>
</dbReference>
<dbReference type="PROSITE" id="PS50071">
    <property type="entry name" value="HOMEOBOX_2"/>
    <property type="match status" value="1"/>
</dbReference>
<dbReference type="GO" id="GO:0005634">
    <property type="term" value="C:nucleus"/>
    <property type="evidence" value="ECO:0007669"/>
    <property type="project" value="UniProtKB-SubCell"/>
</dbReference>
<keyword evidence="4 5" id="KW-0539">Nucleus</keyword>
<keyword evidence="3 5" id="KW-0371">Homeobox</keyword>
<dbReference type="GO" id="GO:0000981">
    <property type="term" value="F:DNA-binding transcription factor activity, RNA polymerase II-specific"/>
    <property type="evidence" value="ECO:0007669"/>
    <property type="project" value="InterPro"/>
</dbReference>
<reference evidence="9" key="1">
    <citation type="submission" date="2021-04" db="EMBL/GenBank/DDBJ databases">
        <authorList>
            <consortium name="Molecular Ecology Group"/>
        </authorList>
    </citation>
    <scope>NUCLEOTIDE SEQUENCE</scope>
</reference>
<keyword evidence="10" id="KW-1185">Reference proteome</keyword>
<dbReference type="SUPFAM" id="SSF46689">
    <property type="entry name" value="Homeodomain-like"/>
    <property type="match status" value="1"/>
</dbReference>
<evidence type="ECO:0000313" key="9">
    <source>
        <dbReference type="EMBL" id="CAG5123429.1"/>
    </source>
</evidence>
<evidence type="ECO:0000313" key="10">
    <source>
        <dbReference type="Proteomes" id="UP000678393"/>
    </source>
</evidence>
<evidence type="ECO:0000259" key="8">
    <source>
        <dbReference type="PROSITE" id="PS50071"/>
    </source>
</evidence>
<dbReference type="PANTHER" id="PTHR45664:SF12">
    <property type="entry name" value="PANCREAS_DUODENUM HOMEOBOX PROTEIN 1"/>
    <property type="match status" value="1"/>
</dbReference>
<keyword evidence="1" id="KW-0217">Developmental protein</keyword>
<feature type="domain" description="Homeobox" evidence="8">
    <location>
        <begin position="1"/>
        <end position="60"/>
    </location>
</feature>
<dbReference type="PRINTS" id="PR00024">
    <property type="entry name" value="HOMEOBOX"/>
</dbReference>
<dbReference type="InterPro" id="IPR009057">
    <property type="entry name" value="Homeodomain-like_sf"/>
</dbReference>
<dbReference type="FunFam" id="1.10.10.60:FF:000176">
    <property type="entry name" value="pancreas/duodenum homeobox protein 1"/>
    <property type="match status" value="1"/>
</dbReference>
<dbReference type="AlphaFoldDB" id="A0A8S3Z2T3"/>
<evidence type="ECO:0000256" key="2">
    <source>
        <dbReference type="ARBA" id="ARBA00023125"/>
    </source>
</evidence>
<evidence type="ECO:0000256" key="1">
    <source>
        <dbReference type="ARBA" id="ARBA00022473"/>
    </source>
</evidence>
<dbReference type="EMBL" id="CAJHNH020001523">
    <property type="protein sequence ID" value="CAG5123429.1"/>
    <property type="molecule type" value="Genomic_DNA"/>
</dbReference>
<proteinExistence type="predicted"/>
<dbReference type="PANTHER" id="PTHR45664">
    <property type="entry name" value="PROTEIN ZERKNUELLT 1-RELATED"/>
    <property type="match status" value="1"/>
</dbReference>
<organism evidence="9 10">
    <name type="scientific">Candidula unifasciata</name>
    <dbReference type="NCBI Taxonomy" id="100452"/>
    <lineage>
        <taxon>Eukaryota</taxon>
        <taxon>Metazoa</taxon>
        <taxon>Spiralia</taxon>
        <taxon>Lophotrochozoa</taxon>
        <taxon>Mollusca</taxon>
        <taxon>Gastropoda</taxon>
        <taxon>Heterobranchia</taxon>
        <taxon>Euthyneura</taxon>
        <taxon>Panpulmonata</taxon>
        <taxon>Eupulmonata</taxon>
        <taxon>Stylommatophora</taxon>
        <taxon>Helicina</taxon>
        <taxon>Helicoidea</taxon>
        <taxon>Geomitridae</taxon>
        <taxon>Candidula</taxon>
    </lineage>
</organism>
<feature type="compositionally biased region" description="Polar residues" evidence="7">
    <location>
        <begin position="206"/>
        <end position="216"/>
    </location>
</feature>
<dbReference type="Gene3D" id="1.10.10.60">
    <property type="entry name" value="Homeodomain-like"/>
    <property type="match status" value="1"/>
</dbReference>
<dbReference type="SMART" id="SM00389">
    <property type="entry name" value="HOX"/>
    <property type="match status" value="1"/>
</dbReference>
<feature type="region of interest" description="Disordered" evidence="7">
    <location>
        <begin position="59"/>
        <end position="93"/>
    </location>
</feature>
<dbReference type="Proteomes" id="UP000678393">
    <property type="component" value="Unassembled WGS sequence"/>
</dbReference>
<feature type="compositionally biased region" description="Gly residues" evidence="7">
    <location>
        <begin position="115"/>
        <end position="124"/>
    </location>
</feature>